<accession>A0A2M7B991</accession>
<feature type="domain" description="DUF58" evidence="1">
    <location>
        <begin position="37"/>
        <end position="230"/>
    </location>
</feature>
<reference evidence="3" key="1">
    <citation type="submission" date="2017-09" db="EMBL/GenBank/DDBJ databases">
        <title>Depth-based differentiation of microbial function through sediment-hosted aquifers and enrichment of novel symbionts in the deep terrestrial subsurface.</title>
        <authorList>
            <person name="Probst A.J."/>
            <person name="Ladd B."/>
            <person name="Jarett J.K."/>
            <person name="Geller-Mcgrath D.E."/>
            <person name="Sieber C.M.K."/>
            <person name="Emerson J.B."/>
            <person name="Anantharaman K."/>
            <person name="Thomas B.C."/>
            <person name="Malmstrom R."/>
            <person name="Stieglmeier M."/>
            <person name="Klingl A."/>
            <person name="Woyke T."/>
            <person name="Ryan C.M."/>
            <person name="Banfield J.F."/>
        </authorList>
    </citation>
    <scope>NUCLEOTIDE SEQUENCE [LARGE SCALE GENOMIC DNA]</scope>
</reference>
<dbReference type="InterPro" id="IPR002881">
    <property type="entry name" value="DUF58"/>
</dbReference>
<evidence type="ECO:0000313" key="3">
    <source>
        <dbReference type="Proteomes" id="UP000228561"/>
    </source>
</evidence>
<sequence length="280" mass="32685">MKKKWFFVLRRAVSRIFSGTFRSKKRGAEGIEFAVFREYQPGDPPRSISYPKSLQRCRYVVRDNMLDKAMSCLFLIDRSASTDFGPSGISKREIQDRLLNILAPAIAQNNNQVGFLITTNRLEKYFKPRFGNKLLIERLKLIKEFKPQSKTTDLNLAFLSVFRLKISADLIFILSDFYAPADFKDSLKILSRKYDVIPMLLKDSFETTNFPGIKGGMIAFRDLETGEFFWGEKPRKISNVNLFKNLGLDYILLKTSENEGDWTKKLMITFEQRKKRRRIR</sequence>
<dbReference type="AlphaFoldDB" id="A0A2M7B991"/>
<organism evidence="2 3">
    <name type="scientific">Candidatus Tagabacteria bacterium CG03_land_8_20_14_0_80_41_22</name>
    <dbReference type="NCBI Taxonomy" id="1975020"/>
    <lineage>
        <taxon>Bacteria</taxon>
        <taxon>Candidatus Tagaibacteriota</taxon>
    </lineage>
</organism>
<evidence type="ECO:0000313" key="2">
    <source>
        <dbReference type="EMBL" id="PIU99619.1"/>
    </source>
</evidence>
<dbReference type="Proteomes" id="UP000228561">
    <property type="component" value="Unassembled WGS sequence"/>
</dbReference>
<dbReference type="PANTHER" id="PTHR33608:SF6">
    <property type="entry name" value="BLL2464 PROTEIN"/>
    <property type="match status" value="1"/>
</dbReference>
<evidence type="ECO:0000259" key="1">
    <source>
        <dbReference type="Pfam" id="PF01882"/>
    </source>
</evidence>
<protein>
    <recommendedName>
        <fullName evidence="1">DUF58 domain-containing protein</fullName>
    </recommendedName>
</protein>
<dbReference type="Pfam" id="PF01882">
    <property type="entry name" value="DUF58"/>
    <property type="match status" value="1"/>
</dbReference>
<gene>
    <name evidence="2" type="ORF">COS58_01430</name>
</gene>
<dbReference type="PANTHER" id="PTHR33608">
    <property type="entry name" value="BLL2464 PROTEIN"/>
    <property type="match status" value="1"/>
</dbReference>
<proteinExistence type="predicted"/>
<dbReference type="EMBL" id="PEVG01000016">
    <property type="protein sequence ID" value="PIU99619.1"/>
    <property type="molecule type" value="Genomic_DNA"/>
</dbReference>
<name>A0A2M7B991_9BACT</name>
<comment type="caution">
    <text evidence="2">The sequence shown here is derived from an EMBL/GenBank/DDBJ whole genome shotgun (WGS) entry which is preliminary data.</text>
</comment>